<reference evidence="2" key="1">
    <citation type="submission" date="2016-12" db="EMBL/GenBank/DDBJ databases">
        <title>Frequent emergence of pathogenic lineages of Klebsiella pneumoniae via mobilisation of yersiniabactin and colibactin.</title>
        <authorList>
            <person name="Lam M.M.C."/>
            <person name="Wick R.R."/>
            <person name="Wyres K.L."/>
            <person name="Gorrie C."/>
            <person name="Judd L."/>
            <person name="Jenney A."/>
            <person name="Holt K.E."/>
        </authorList>
    </citation>
    <scope>NUCLEOTIDE SEQUENCE</scope>
    <source>
        <strain evidence="2">16703552</strain>
    </source>
</reference>
<keyword evidence="1" id="KW-0175">Coiled coil</keyword>
<evidence type="ECO:0000313" key="2">
    <source>
        <dbReference type="EMBL" id="AVE25172.1"/>
    </source>
</evidence>
<organism evidence="2">
    <name type="scientific">Klebsiella pneumoniae</name>
    <dbReference type="NCBI Taxonomy" id="573"/>
    <lineage>
        <taxon>Bacteria</taxon>
        <taxon>Pseudomonadati</taxon>
        <taxon>Pseudomonadota</taxon>
        <taxon>Gammaproteobacteria</taxon>
        <taxon>Enterobacterales</taxon>
        <taxon>Enterobacteriaceae</taxon>
        <taxon>Klebsiella/Raoultella group</taxon>
        <taxon>Klebsiella</taxon>
        <taxon>Klebsiella pneumoniae complex</taxon>
    </lineage>
</organism>
<evidence type="ECO:0000256" key="1">
    <source>
        <dbReference type="SAM" id="Coils"/>
    </source>
</evidence>
<name>A0A2L1KRP6_KLEPN</name>
<dbReference type="RefSeq" id="WP_032458930.1">
    <property type="nucleotide sequence ID" value="NZ_CABWPN010000019.1"/>
</dbReference>
<accession>A0A2L1KRP6</accession>
<gene>
    <name evidence="2" type="ORF">ICEKp6_0033</name>
</gene>
<proteinExistence type="predicted"/>
<protein>
    <submittedName>
        <fullName evidence="2">Kinetochore protein</fullName>
    </submittedName>
</protein>
<dbReference type="AlphaFoldDB" id="A0A2L1KRP6"/>
<sequence length="937" mass="103994">MSKKQHIIKERLRQMYLFGAEPFELMNCLKESQQKLIMAGAKADNLPKVPNKILHFLSALPPKAHSIVLTWFRTHVQFPEQGDPQKIIHEILLAENNDKDISSPKPLWRAILGFYVTQPCPDIVAQFLRGEEITLLHNDDPDGSSDSLPEQSTISVTDEDIEQCLFVSQGRDISPSDRIIPAFVAGLVAMLKGETEVAGQWVSQLSNHPLPLGQKFGRLISTFGVVRPQEEADNGIVLLAEPVAPDEINGDIDGVSFVGKVTKVLPSGVFFVSPVGLFIDDELRDLSDAHSHMLYPDRGEVIGFLNHFTNNVTHGELGIWQARHKPSDKTAQCALTDYQSRVYSVVKIPYDSGEPDAIREWLLTCYQPQDKSPTIFFLTDGLALRLPGDILDPKKYDFDVPLDSYRELSCVELRSQSITIVPQLPGLSEKYDCAPAITWIKRLLKLDYSSTDFPVFSKSHLQRLAHFMAEYESDNRSAYLRALTQLEKVAVSREFLDGSIQQLLTLPTIKTQICAEKQVILAQYESEQEQLRQTIASLMDKKAQLDAEINRQEKTLKSETNRIKKALRQQEAELDSRIRQTFEQASQAGIETLAQTALLRTMIAGSATPTPVIPSERITEPASSLPLPQSLLPPEVNEIKSKRVLQAAIEEQAAITGLSENLLFSLIAAANVVSVVGLTGKYAQKTVVSLANILSGSIWGEVSIHGDLFSISDLMKSPVLIRSTNSTSSMTLGDFLEHQQSSGLMTIVKLRGFNRMPPETLLPELNECLFSSEYSAGLCWKDQNHTLRHLSLSYPVLFVLTFAVGKSTFPLQGPVAHQLPVFMAEYSSTQVEQTEYSPAEYTSDIAPACVASKLWSSLYADAHPKDNQQQTMRAVLNALGYSDEKSQALAMLAFTIGRSTTEKITAEIEPLAPALIPYVQEITHGASVTVLDHLFQL</sequence>
<feature type="coiled-coil region" evidence="1">
    <location>
        <begin position="514"/>
        <end position="573"/>
    </location>
</feature>
<dbReference type="EMBL" id="KY454631">
    <property type="protein sequence ID" value="AVE25172.1"/>
    <property type="molecule type" value="Genomic_DNA"/>
</dbReference>